<evidence type="ECO:0000313" key="1">
    <source>
        <dbReference type="EMBL" id="KAJ7646595.1"/>
    </source>
</evidence>
<protein>
    <recommendedName>
        <fullName evidence="3">Fungal N-terminal domain-containing protein</fullName>
    </recommendedName>
</protein>
<keyword evidence="2" id="KW-1185">Reference proteome</keyword>
<dbReference type="EMBL" id="JARKIF010000002">
    <property type="protein sequence ID" value="KAJ7646595.1"/>
    <property type="molecule type" value="Genomic_DNA"/>
</dbReference>
<accession>A0AAD7FZR1</accession>
<feature type="non-terminal residue" evidence="1">
    <location>
        <position position="1"/>
    </location>
</feature>
<proteinExistence type="predicted"/>
<dbReference type="AlphaFoldDB" id="A0AAD7FZR1"/>
<evidence type="ECO:0000313" key="2">
    <source>
        <dbReference type="Proteomes" id="UP001221142"/>
    </source>
</evidence>
<dbReference type="Proteomes" id="UP001221142">
    <property type="component" value="Unassembled WGS sequence"/>
</dbReference>
<evidence type="ECO:0008006" key="3">
    <source>
        <dbReference type="Google" id="ProtNLM"/>
    </source>
</evidence>
<dbReference type="CDD" id="cd21037">
    <property type="entry name" value="MLKL_NTD"/>
    <property type="match status" value="1"/>
</dbReference>
<sequence>MDPITATTTVITLATFIKDLIEVGQSIAHSIEKVSENRRQLRDLTHDILRSLADIANLTRGCEDEYMAPALLGALGDLKADMLHVLAVCRDINLTGGGRGLRILRSQLKLWMKRDKIENEIRKLRQHVMGCFIKFTAFSTARNEHNIAHVEEMAFTTVNTTVRIEQTVVVNHVENQVRLHRLEGMMARVLREDPFGQDIMNRTMEIISSDTARLTLESQYLSVQTMHLIDRLRMTLASKSMNIDPDESPFGPPQFMQPISCNHLLYQILGMILLCDNEPTQVRLTDIDFSIGVHLGNLGRKSEAVAWHSVWNVEFKHWVELGWAAQPQILRIILLMQHNLSHEYQHQMRHDLALQTSEEALQMWRSSEFAHCRTDLTVQGAIARIAIRHCNSLLGLKLTHRFSEAVTVAQEAVALSRSLVTQHTVPTAISRWTPEEWMVYISSSSLFVLGRALASTNRHKEAIEASTEAIKIVLPFSGSIHYPPGYSIDGFIHQLCTLAETEEMSLPVLAATVILFRDLAHCYPEVGSSIQFLHLIQAYMYISQQKTQPDSAGTSMENLRMFLEPQWRFPAPSLETNFPLDFCQGVVIKDVIQMYLNTENRYLTSGNHLFIQDIFHWFHANEGATMLRDALASLIMDSDSTTPNSKDYLERDEVVAELAEQIISHYAACSDNQSADGQEVLLDMLMWASWCLSSAGFKDISKATHLSLKSQLELS</sequence>
<dbReference type="InterPro" id="IPR011990">
    <property type="entry name" value="TPR-like_helical_dom_sf"/>
</dbReference>
<dbReference type="InterPro" id="IPR059179">
    <property type="entry name" value="MLKL-like_MCAfunc"/>
</dbReference>
<reference evidence="1" key="1">
    <citation type="submission" date="2023-03" db="EMBL/GenBank/DDBJ databases">
        <title>Massive genome expansion in bonnet fungi (Mycena s.s.) driven by repeated elements and novel gene families across ecological guilds.</title>
        <authorList>
            <consortium name="Lawrence Berkeley National Laboratory"/>
            <person name="Harder C.B."/>
            <person name="Miyauchi S."/>
            <person name="Viragh M."/>
            <person name="Kuo A."/>
            <person name="Thoen E."/>
            <person name="Andreopoulos B."/>
            <person name="Lu D."/>
            <person name="Skrede I."/>
            <person name="Drula E."/>
            <person name="Henrissat B."/>
            <person name="Morin E."/>
            <person name="Kohler A."/>
            <person name="Barry K."/>
            <person name="LaButti K."/>
            <person name="Morin E."/>
            <person name="Salamov A."/>
            <person name="Lipzen A."/>
            <person name="Mereny Z."/>
            <person name="Hegedus B."/>
            <person name="Baldrian P."/>
            <person name="Stursova M."/>
            <person name="Weitz H."/>
            <person name="Taylor A."/>
            <person name="Grigoriev I.V."/>
            <person name="Nagy L.G."/>
            <person name="Martin F."/>
            <person name="Kauserud H."/>
        </authorList>
    </citation>
    <scope>NUCLEOTIDE SEQUENCE</scope>
    <source>
        <strain evidence="1">9284</strain>
    </source>
</reference>
<gene>
    <name evidence="1" type="ORF">FB45DRAFT_890854</name>
</gene>
<comment type="caution">
    <text evidence="1">The sequence shown here is derived from an EMBL/GenBank/DDBJ whole genome shotgun (WGS) entry which is preliminary data.</text>
</comment>
<organism evidence="1 2">
    <name type="scientific">Roridomyces roridus</name>
    <dbReference type="NCBI Taxonomy" id="1738132"/>
    <lineage>
        <taxon>Eukaryota</taxon>
        <taxon>Fungi</taxon>
        <taxon>Dikarya</taxon>
        <taxon>Basidiomycota</taxon>
        <taxon>Agaricomycotina</taxon>
        <taxon>Agaricomycetes</taxon>
        <taxon>Agaricomycetidae</taxon>
        <taxon>Agaricales</taxon>
        <taxon>Marasmiineae</taxon>
        <taxon>Mycenaceae</taxon>
        <taxon>Roridomyces</taxon>
    </lineage>
</organism>
<dbReference type="Gene3D" id="1.25.40.10">
    <property type="entry name" value="Tetratricopeptide repeat domain"/>
    <property type="match status" value="1"/>
</dbReference>
<name>A0AAD7FZR1_9AGAR</name>
<dbReference type="SUPFAM" id="SSF48452">
    <property type="entry name" value="TPR-like"/>
    <property type="match status" value="1"/>
</dbReference>